<accession>A0A0F9UAQ4</accession>
<reference evidence="1" key="1">
    <citation type="journal article" date="2015" name="Nature">
        <title>Complex archaea that bridge the gap between prokaryotes and eukaryotes.</title>
        <authorList>
            <person name="Spang A."/>
            <person name="Saw J.H."/>
            <person name="Jorgensen S.L."/>
            <person name="Zaremba-Niedzwiedzka K."/>
            <person name="Martijn J."/>
            <person name="Lind A.E."/>
            <person name="van Eijk R."/>
            <person name="Schleper C."/>
            <person name="Guy L."/>
            <person name="Ettema T.J."/>
        </authorList>
    </citation>
    <scope>NUCLEOTIDE SEQUENCE</scope>
</reference>
<organism evidence="1">
    <name type="scientific">marine sediment metagenome</name>
    <dbReference type="NCBI Taxonomy" id="412755"/>
    <lineage>
        <taxon>unclassified sequences</taxon>
        <taxon>metagenomes</taxon>
        <taxon>ecological metagenomes</taxon>
    </lineage>
</organism>
<comment type="caution">
    <text evidence="1">The sequence shown here is derived from an EMBL/GenBank/DDBJ whole genome shotgun (WGS) entry which is preliminary data.</text>
</comment>
<dbReference type="InterPro" id="IPR029063">
    <property type="entry name" value="SAM-dependent_MTases_sf"/>
</dbReference>
<dbReference type="PANTHER" id="PTHR39290">
    <property type="entry name" value="C3H1-TYPE DOMAIN-CONTAINING PROTEIN-RELATED"/>
    <property type="match status" value="1"/>
</dbReference>
<gene>
    <name evidence="1" type="ORF">LCGC14_0629790</name>
</gene>
<dbReference type="SUPFAM" id="SSF53335">
    <property type="entry name" value="S-adenosyl-L-methionine-dependent methyltransferases"/>
    <property type="match status" value="1"/>
</dbReference>
<dbReference type="PANTHER" id="PTHR39290:SF6">
    <property type="entry name" value="S-ADENOSYL-L-METHIONINE-DEPENDENT METHYLTRANSFERASES SUPERFAMILY PROTEIN"/>
    <property type="match status" value="1"/>
</dbReference>
<dbReference type="EMBL" id="LAZR01001098">
    <property type="protein sequence ID" value="KKN50718.1"/>
    <property type="molecule type" value="Genomic_DNA"/>
</dbReference>
<dbReference type="AlphaFoldDB" id="A0A0F9UAQ4"/>
<protein>
    <submittedName>
        <fullName evidence="1">Uncharacterized protein</fullName>
    </submittedName>
</protein>
<sequence length="724" mass="82891">MWAFKFASNNWQHKFAVEYLDIGHGRGRNIILWFYSNGRLYQKLEENLKGFEVLHSDWDEFNTNIGVGSPTQGRVDLNKGIGSCILHTTNPRQQVRILDTLVDSFPGIRFQIFKDYQDPNRHPSPEPLQLFYEKVACKNCQREIKNYRLVLADGIWEDIEEKGPKDDKPISPYLPEEEYLTNLRRKDTFRTEYGWSVPTKKAIQKLKSFIGNEKVLEVGAGKGLWAKLMQDTGISITPTDLYAGQETPYLSGKSFTEVQQMDASDAINRFSDHTVLFLNWPPYDSPMADEALKTFRGNKVIYVGEGSSGCTGDDCFHNQLGREWKMVDAACIPEDPYSEDWKRQDTKINIPQWEGIHDCIHFYFCEDKTKAMPIPFEGTIPNIHEEDRTGAWSLGRDMPEELAETEEKRSPQMTWLGHGNRGVAYDLGNDTVLKYTSEISEIYAAKRLMENPIPCTVDVYSVEQLPTSDIYALVLEKVQPMKEETASTYFEDIPEVSELIDCLKEHGYQTNDVNWKNVGWNKEGRLVLLDVGHSISQEEARKEQSSTKAKPMPLPYRSTIKYLEPPIGNEWLHKYHGSGAFDIDKIMSEEAAEKEEKKRPSMTWLGHGNMGIAYQDKGKVIKYTDESSEAKAAERLMRSPIPCTVSVYDVELVEDRLWSLVLEKVKPITWKEYSEAMESGLVEELNDCLIEHGYFIDDVHWKNLGWNQDGDLVLLDLGGTLSTG</sequence>
<proteinExistence type="predicted"/>
<evidence type="ECO:0000313" key="1">
    <source>
        <dbReference type="EMBL" id="KKN50718.1"/>
    </source>
</evidence>
<name>A0A0F9UAQ4_9ZZZZ</name>